<dbReference type="RefSeq" id="WP_051159566.1">
    <property type="nucleotide sequence ID" value="NZ_JAHSSQ010000010.1"/>
</dbReference>
<name>A0ABS7W150_STROV</name>
<protein>
    <recommendedName>
        <fullName evidence="4">Secreted protein</fullName>
    </recommendedName>
</protein>
<proteinExistence type="predicted"/>
<dbReference type="EMBL" id="JAHSTP010000003">
    <property type="protein sequence ID" value="MBZ6151672.1"/>
    <property type="molecule type" value="Genomic_DNA"/>
</dbReference>
<feature type="signal peptide" evidence="1">
    <location>
        <begin position="1"/>
        <end position="34"/>
    </location>
</feature>
<keyword evidence="1" id="KW-0732">Signal</keyword>
<gene>
    <name evidence="2" type="ORF">KVH32_10870</name>
</gene>
<evidence type="ECO:0000256" key="1">
    <source>
        <dbReference type="SAM" id="SignalP"/>
    </source>
</evidence>
<organism evidence="2 3">
    <name type="scientific">Streptomyces olivaceus</name>
    <dbReference type="NCBI Taxonomy" id="47716"/>
    <lineage>
        <taxon>Bacteria</taxon>
        <taxon>Bacillati</taxon>
        <taxon>Actinomycetota</taxon>
        <taxon>Actinomycetes</taxon>
        <taxon>Kitasatosporales</taxon>
        <taxon>Streptomycetaceae</taxon>
        <taxon>Streptomyces</taxon>
    </lineage>
</organism>
<keyword evidence="3" id="KW-1185">Reference proteome</keyword>
<evidence type="ECO:0000313" key="2">
    <source>
        <dbReference type="EMBL" id="MBZ6151672.1"/>
    </source>
</evidence>
<accession>A0ABS7W150</accession>
<reference evidence="2 3" key="1">
    <citation type="submission" date="2021-06" db="EMBL/GenBank/DDBJ databases">
        <title>Ecological speciation of a Streptomyces species isolated from different habitats and geographic origins.</title>
        <authorList>
            <person name="Wang J."/>
        </authorList>
    </citation>
    <scope>NUCLEOTIDE SEQUENCE [LARGE SCALE GENOMIC DNA]</scope>
    <source>
        <strain evidence="2 3">FXJ8.012</strain>
    </source>
</reference>
<feature type="chain" id="PRO_5045050523" description="Secreted protein" evidence="1">
    <location>
        <begin position="35"/>
        <end position="123"/>
    </location>
</feature>
<evidence type="ECO:0008006" key="4">
    <source>
        <dbReference type="Google" id="ProtNLM"/>
    </source>
</evidence>
<dbReference type="Proteomes" id="UP000758701">
    <property type="component" value="Unassembled WGS sequence"/>
</dbReference>
<comment type="caution">
    <text evidence="2">The sequence shown here is derived from an EMBL/GenBank/DDBJ whole genome shotgun (WGS) entry which is preliminary data.</text>
</comment>
<sequence>MKASRKIRTLTVGAAASLVLGVGATLLTAGPAAAAGCGATLNPKTSGAEAFWEVKCVGTQRVGIAGWVKDTDNDGQCARVKATFPNGTTYYSPQACPKGTKVNFSSGWRSGALVDAYLYEFDV</sequence>
<evidence type="ECO:0000313" key="3">
    <source>
        <dbReference type="Proteomes" id="UP000758701"/>
    </source>
</evidence>